<reference evidence="9" key="2">
    <citation type="submission" date="2021-08" db="EMBL/GenBank/DDBJ databases">
        <authorList>
            <person name="Dalcin Martins P."/>
        </authorList>
    </citation>
    <scope>NUCLEOTIDE SEQUENCE</scope>
    <source>
        <strain evidence="9">MAG_39</strain>
    </source>
</reference>
<dbReference type="PROSITE" id="PS51462">
    <property type="entry name" value="NUDIX"/>
    <property type="match status" value="1"/>
</dbReference>
<sequence>MKILDKKTVWQGNFLRTLLITYEDHRGTRRTWEAVERVNCSGIVAVVPVTLQGEVLLIRQFRPVLNSFVMEFPAGLNDRGEPLVEVALRELIEETGFSSDKVSFLAEGPLSSGLTTEVLSVFLAENAVPASPEMRDLYPPDASEDIEVLRIPLSGAHELLEGHAERGDLVDLKIYGLIELARRRMGR</sequence>
<dbReference type="InterPro" id="IPR020084">
    <property type="entry name" value="NUDIX_hydrolase_CS"/>
</dbReference>
<dbReference type="InterPro" id="IPR015797">
    <property type="entry name" value="NUDIX_hydrolase-like_dom_sf"/>
</dbReference>
<dbReference type="PROSITE" id="PS00893">
    <property type="entry name" value="NUDIX_BOX"/>
    <property type="match status" value="1"/>
</dbReference>
<dbReference type="PANTHER" id="PTHR11839">
    <property type="entry name" value="UDP/ADP-SUGAR PYROPHOSPHATASE"/>
    <property type="match status" value="1"/>
</dbReference>
<dbReference type="CDD" id="cd03424">
    <property type="entry name" value="NUDIX_ADPRase_Nudt5_UGPPase_Nudt14"/>
    <property type="match status" value="1"/>
</dbReference>
<keyword evidence="5 9" id="KW-0378">Hydrolase</keyword>
<dbReference type="AlphaFoldDB" id="A0A953JBT7"/>
<evidence type="ECO:0000259" key="8">
    <source>
        <dbReference type="PROSITE" id="PS51462"/>
    </source>
</evidence>
<evidence type="ECO:0000256" key="5">
    <source>
        <dbReference type="ARBA" id="ARBA00022801"/>
    </source>
</evidence>
<dbReference type="GO" id="GO:0006753">
    <property type="term" value="P:nucleoside phosphate metabolic process"/>
    <property type="evidence" value="ECO:0007669"/>
    <property type="project" value="TreeGrafter"/>
</dbReference>
<comment type="cofactor">
    <cofactor evidence="2">
        <name>Mg(2+)</name>
        <dbReference type="ChEBI" id="CHEBI:18420"/>
    </cofactor>
</comment>
<reference evidence="9" key="1">
    <citation type="journal article" date="2021" name="bioRxiv">
        <title>Unraveling nitrogen, sulfur and carbon metabolic pathways and microbial community transcriptional responses to substrate deprivation and toxicity stresses in a bioreactor mimicking anoxic brackish coastal sediment conditions.</title>
        <authorList>
            <person name="Martins P.D."/>
            <person name="Echeveste M.J."/>
            <person name="Arshad A."/>
            <person name="Kurth J."/>
            <person name="Ouboter H."/>
            <person name="Jetten M.S.M."/>
            <person name="Welte C.U."/>
        </authorList>
    </citation>
    <scope>NUCLEOTIDE SEQUENCE</scope>
    <source>
        <strain evidence="9">MAG_39</strain>
    </source>
</reference>
<gene>
    <name evidence="9" type="ORF">K8I29_06075</name>
</gene>
<dbReference type="GO" id="GO:0005829">
    <property type="term" value="C:cytosol"/>
    <property type="evidence" value="ECO:0007669"/>
    <property type="project" value="TreeGrafter"/>
</dbReference>
<evidence type="ECO:0000313" key="9">
    <source>
        <dbReference type="EMBL" id="MBZ0155770.1"/>
    </source>
</evidence>
<evidence type="ECO:0000256" key="7">
    <source>
        <dbReference type="ARBA" id="ARBA00032272"/>
    </source>
</evidence>
<evidence type="ECO:0000256" key="6">
    <source>
        <dbReference type="ARBA" id="ARBA00032162"/>
    </source>
</evidence>
<dbReference type="GO" id="GO:0016787">
    <property type="term" value="F:hydrolase activity"/>
    <property type="evidence" value="ECO:0007669"/>
    <property type="project" value="UniProtKB-KW"/>
</dbReference>
<dbReference type="Proteomes" id="UP000705867">
    <property type="component" value="Unassembled WGS sequence"/>
</dbReference>
<proteinExistence type="inferred from homology"/>
<evidence type="ECO:0000256" key="1">
    <source>
        <dbReference type="ARBA" id="ARBA00000847"/>
    </source>
</evidence>
<dbReference type="Gene3D" id="3.90.79.10">
    <property type="entry name" value="Nucleoside Triphosphate Pyrophosphohydrolase"/>
    <property type="match status" value="1"/>
</dbReference>
<dbReference type="PANTHER" id="PTHR11839:SF18">
    <property type="entry name" value="NUDIX HYDROLASE DOMAIN-CONTAINING PROTEIN"/>
    <property type="match status" value="1"/>
</dbReference>
<organism evidence="9 10">
    <name type="scientific">Candidatus Nitrobium versatile</name>
    <dbReference type="NCBI Taxonomy" id="2884831"/>
    <lineage>
        <taxon>Bacteria</taxon>
        <taxon>Pseudomonadati</taxon>
        <taxon>Nitrospirota</taxon>
        <taxon>Nitrospiria</taxon>
        <taxon>Nitrospirales</taxon>
        <taxon>Nitrospiraceae</taxon>
        <taxon>Candidatus Nitrobium</taxon>
    </lineage>
</organism>
<comment type="similarity">
    <text evidence="3">Belongs to the Nudix hydrolase family. NudK subfamily.</text>
</comment>
<evidence type="ECO:0000313" key="10">
    <source>
        <dbReference type="Proteomes" id="UP000705867"/>
    </source>
</evidence>
<evidence type="ECO:0000256" key="2">
    <source>
        <dbReference type="ARBA" id="ARBA00001946"/>
    </source>
</evidence>
<name>A0A953JBT7_9BACT</name>
<dbReference type="SUPFAM" id="SSF55811">
    <property type="entry name" value="Nudix"/>
    <property type="match status" value="1"/>
</dbReference>
<feature type="domain" description="Nudix hydrolase" evidence="8">
    <location>
        <begin position="36"/>
        <end position="174"/>
    </location>
</feature>
<comment type="catalytic activity">
    <reaction evidence="1">
        <text>GDP-alpha-D-mannose + H2O = alpha-D-mannose 1-phosphate + GMP + 2 H(+)</text>
        <dbReference type="Rhea" id="RHEA:27978"/>
        <dbReference type="ChEBI" id="CHEBI:15377"/>
        <dbReference type="ChEBI" id="CHEBI:15378"/>
        <dbReference type="ChEBI" id="CHEBI:57527"/>
        <dbReference type="ChEBI" id="CHEBI:58115"/>
        <dbReference type="ChEBI" id="CHEBI:58409"/>
    </reaction>
</comment>
<evidence type="ECO:0000256" key="4">
    <source>
        <dbReference type="ARBA" id="ARBA00016377"/>
    </source>
</evidence>
<dbReference type="Pfam" id="PF00293">
    <property type="entry name" value="NUDIX"/>
    <property type="match status" value="1"/>
</dbReference>
<dbReference type="InterPro" id="IPR000086">
    <property type="entry name" value="NUDIX_hydrolase_dom"/>
</dbReference>
<accession>A0A953JBT7</accession>
<dbReference type="GO" id="GO:0019693">
    <property type="term" value="P:ribose phosphate metabolic process"/>
    <property type="evidence" value="ECO:0007669"/>
    <property type="project" value="TreeGrafter"/>
</dbReference>
<evidence type="ECO:0000256" key="3">
    <source>
        <dbReference type="ARBA" id="ARBA00007275"/>
    </source>
</evidence>
<comment type="caution">
    <text evidence="9">The sequence shown here is derived from an EMBL/GenBank/DDBJ whole genome shotgun (WGS) entry which is preliminary data.</text>
</comment>
<dbReference type="EMBL" id="JAIOIV010000044">
    <property type="protein sequence ID" value="MBZ0155770.1"/>
    <property type="molecule type" value="Genomic_DNA"/>
</dbReference>
<protein>
    <recommendedName>
        <fullName evidence="4">GDP-mannose pyrophosphatase</fullName>
    </recommendedName>
    <alternativeName>
        <fullName evidence="6">GDP-mannose hydrolase</fullName>
    </alternativeName>
    <alternativeName>
        <fullName evidence="7">GDPMK</fullName>
    </alternativeName>
</protein>